<evidence type="ECO:0000313" key="6">
    <source>
        <dbReference type="Proteomes" id="UP000559256"/>
    </source>
</evidence>
<evidence type="ECO:0008006" key="7">
    <source>
        <dbReference type="Google" id="ProtNLM"/>
    </source>
</evidence>
<comment type="caution">
    <text evidence="5">The sequence shown here is derived from an EMBL/GenBank/DDBJ whole genome shotgun (WGS) entry which is preliminary data.</text>
</comment>
<organism evidence="5 6">
    <name type="scientific">Tetrapyrgos nigripes</name>
    <dbReference type="NCBI Taxonomy" id="182062"/>
    <lineage>
        <taxon>Eukaryota</taxon>
        <taxon>Fungi</taxon>
        <taxon>Dikarya</taxon>
        <taxon>Basidiomycota</taxon>
        <taxon>Agaricomycotina</taxon>
        <taxon>Agaricomycetes</taxon>
        <taxon>Agaricomycetidae</taxon>
        <taxon>Agaricales</taxon>
        <taxon>Marasmiineae</taxon>
        <taxon>Marasmiaceae</taxon>
        <taxon>Tetrapyrgos</taxon>
    </lineage>
</organism>
<feature type="region of interest" description="Disordered" evidence="2">
    <location>
        <begin position="312"/>
        <end position="343"/>
    </location>
</feature>
<accession>A0A8H5C5R5</accession>
<feature type="region of interest" description="Disordered" evidence="2">
    <location>
        <begin position="537"/>
        <end position="602"/>
    </location>
</feature>
<feature type="compositionally biased region" description="Polar residues" evidence="2">
    <location>
        <begin position="567"/>
        <end position="590"/>
    </location>
</feature>
<feature type="domain" description="DUF4140" evidence="4">
    <location>
        <begin position="27"/>
        <end position="112"/>
    </location>
</feature>
<sequence length="677" mass="74184">MTIPACEEQNNVVDVISAKESKILNISLYSGRAEVIRLLKTTIKEGVNTVNVLGLPNVLEDDSLRVEGRGSAIIQDVTVSEISASPEPKSSPALEDLKSRKRLLKKALHRCSITSRTLTVFMENAASHPTDFTRLQDITQQFSDAGKKVDKEEMELETELKEVEAEIEKEKKKLSGAAFADIDPLLKKKVSIGLYAEKDTSVELVLTYGVIGATWDPLYDVRVNMQAQEKPITILYKAAITQTTGESWDNVSLTLETALPTYGIAVPKLDRWPLSVFRNRRIPPTVMAQSSPSYGQPFIPPAITSPTVVVMGHRDRSRSPRRRHVYATRRSRSRSRSPSPLSLACSYPSESSLSAAPVANQVLSVTSKGNVSATFRVPGVITVPSDGQAHNVTVAELTFDAALSWISVPKLDKRVHLHAKIKNDSEYTFIAGPANIYVDGTFIAKAKMPAVNPQESFDFSLGLDPSIRVTYHPISKKNSQSGIIPFTQKTTSIKYSQRITVLNTKTTPVDMLKIQDVIPTSDDEQITVKLLSPALRMPLPLPPPKSTSPDKHTKGISSSWRDKPDAPNSSRSSFNAPSFRSALSSATTKMGSIRAGSGTKEKCNHLREMEKLPGTVVVSKNILAQWAGVGEPDFDEAAMGKDGKINWICSLQPGETVTCTMEWEVSHPNNVEVVGLR</sequence>
<feature type="domain" description="DUF4139" evidence="3">
    <location>
        <begin position="206"/>
        <end position="534"/>
    </location>
</feature>
<reference evidence="5 6" key="1">
    <citation type="journal article" date="2020" name="ISME J.">
        <title>Uncovering the hidden diversity of litter-decomposition mechanisms in mushroom-forming fungi.</title>
        <authorList>
            <person name="Floudas D."/>
            <person name="Bentzer J."/>
            <person name="Ahren D."/>
            <person name="Johansson T."/>
            <person name="Persson P."/>
            <person name="Tunlid A."/>
        </authorList>
    </citation>
    <scope>NUCLEOTIDE SEQUENCE [LARGE SCALE GENOMIC DNA]</scope>
    <source>
        <strain evidence="5 6">CBS 291.85</strain>
    </source>
</reference>
<protein>
    <recommendedName>
        <fullName evidence="7">Mucoidy inhibitor A</fullName>
    </recommendedName>
</protein>
<keyword evidence="6" id="KW-1185">Reference proteome</keyword>
<evidence type="ECO:0000313" key="5">
    <source>
        <dbReference type="EMBL" id="KAF5335630.1"/>
    </source>
</evidence>
<gene>
    <name evidence="5" type="ORF">D9758_014804</name>
</gene>
<dbReference type="Pfam" id="PF13598">
    <property type="entry name" value="DUF4139"/>
    <property type="match status" value="1"/>
</dbReference>
<dbReference type="InterPro" id="IPR011935">
    <property type="entry name" value="CHP02231"/>
</dbReference>
<evidence type="ECO:0000256" key="1">
    <source>
        <dbReference type="SAM" id="Coils"/>
    </source>
</evidence>
<dbReference type="Proteomes" id="UP000559256">
    <property type="component" value="Unassembled WGS sequence"/>
</dbReference>
<dbReference type="InterPro" id="IPR037291">
    <property type="entry name" value="DUF4139"/>
</dbReference>
<dbReference type="OrthoDB" id="10068793at2759"/>
<dbReference type="AlphaFoldDB" id="A0A8H5C5R5"/>
<dbReference type="PANTHER" id="PTHR31005:SF8">
    <property type="entry name" value="DUF4139 DOMAIN-CONTAINING PROTEIN"/>
    <property type="match status" value="1"/>
</dbReference>
<evidence type="ECO:0000256" key="2">
    <source>
        <dbReference type="SAM" id="MobiDB-lite"/>
    </source>
</evidence>
<feature type="compositionally biased region" description="Basic residues" evidence="2">
    <location>
        <begin position="319"/>
        <end position="335"/>
    </location>
</feature>
<evidence type="ECO:0000259" key="4">
    <source>
        <dbReference type="Pfam" id="PF13600"/>
    </source>
</evidence>
<feature type="coiled-coil region" evidence="1">
    <location>
        <begin position="146"/>
        <end position="173"/>
    </location>
</feature>
<proteinExistence type="predicted"/>
<dbReference type="InterPro" id="IPR025554">
    <property type="entry name" value="DUF4140"/>
</dbReference>
<keyword evidence="1" id="KW-0175">Coiled coil</keyword>
<dbReference type="PANTHER" id="PTHR31005">
    <property type="entry name" value="DUF4139 DOMAIN-CONTAINING PROTEIN"/>
    <property type="match status" value="1"/>
</dbReference>
<name>A0A8H5C5R5_9AGAR</name>
<dbReference type="EMBL" id="JAACJM010000238">
    <property type="protein sequence ID" value="KAF5335630.1"/>
    <property type="molecule type" value="Genomic_DNA"/>
</dbReference>
<dbReference type="NCBIfam" id="TIGR02231">
    <property type="entry name" value="mucoidy inhibitor MuiA family protein"/>
    <property type="match status" value="2"/>
</dbReference>
<evidence type="ECO:0000259" key="3">
    <source>
        <dbReference type="Pfam" id="PF13598"/>
    </source>
</evidence>
<dbReference type="Pfam" id="PF13600">
    <property type="entry name" value="DUF4140"/>
    <property type="match status" value="1"/>
</dbReference>